<dbReference type="InterPro" id="IPR054347">
    <property type="entry name" value="TOTE_primase"/>
</dbReference>
<dbReference type="InterPro" id="IPR050742">
    <property type="entry name" value="Helicase_Restrict-Modif_Enz"/>
</dbReference>
<gene>
    <name evidence="4" type="ORF">A3F83_08425</name>
</gene>
<dbReference type="PANTHER" id="PTHR47396:SF1">
    <property type="entry name" value="ATP-DEPENDENT HELICASE IRC3-RELATED"/>
    <property type="match status" value="1"/>
</dbReference>
<dbReference type="Proteomes" id="UP000179129">
    <property type="component" value="Unassembled WGS sequence"/>
</dbReference>
<feature type="region of interest" description="Disordered" evidence="2">
    <location>
        <begin position="315"/>
        <end position="338"/>
    </location>
</feature>
<comment type="caution">
    <text evidence="4">The sequence shown here is derived from an EMBL/GenBank/DDBJ whole genome shotgun (WGS) entry which is preliminary data.</text>
</comment>
<dbReference type="CDD" id="cd18785">
    <property type="entry name" value="SF2_C"/>
    <property type="match status" value="1"/>
</dbReference>
<dbReference type="Pfam" id="PF22548">
    <property type="entry name" value="AEP-TOTE"/>
    <property type="match status" value="1"/>
</dbReference>
<organism evidence="4 5">
    <name type="scientific">Candidatus Glassbacteria bacterium RIFCSPLOWO2_12_FULL_58_11</name>
    <dbReference type="NCBI Taxonomy" id="1817867"/>
    <lineage>
        <taxon>Bacteria</taxon>
        <taxon>Candidatus Glassiibacteriota</taxon>
    </lineage>
</organism>
<dbReference type="PROSITE" id="PS51192">
    <property type="entry name" value="HELICASE_ATP_BIND_1"/>
    <property type="match status" value="1"/>
</dbReference>
<dbReference type="GO" id="GO:0016787">
    <property type="term" value="F:hydrolase activity"/>
    <property type="evidence" value="ECO:0007669"/>
    <property type="project" value="InterPro"/>
</dbReference>
<feature type="domain" description="Helicase ATP-binding" evidence="3">
    <location>
        <begin position="458"/>
        <end position="608"/>
    </location>
</feature>
<proteinExistence type="predicted"/>
<protein>
    <submittedName>
        <fullName evidence="4">Restriction endonuclease subunit R</fullName>
    </submittedName>
</protein>
<keyword evidence="1" id="KW-0175">Coiled coil</keyword>
<dbReference type="Pfam" id="PF04851">
    <property type="entry name" value="ResIII"/>
    <property type="match status" value="1"/>
</dbReference>
<evidence type="ECO:0000259" key="3">
    <source>
        <dbReference type="PROSITE" id="PS51192"/>
    </source>
</evidence>
<evidence type="ECO:0000256" key="2">
    <source>
        <dbReference type="SAM" id="MobiDB-lite"/>
    </source>
</evidence>
<dbReference type="EMBL" id="MFIX01000090">
    <property type="protein sequence ID" value="OGG05130.1"/>
    <property type="molecule type" value="Genomic_DNA"/>
</dbReference>
<dbReference type="PANTHER" id="PTHR47396">
    <property type="entry name" value="TYPE I RESTRICTION ENZYME ECOKI R PROTEIN"/>
    <property type="match status" value="1"/>
</dbReference>
<dbReference type="STRING" id="1817867.A3F83_08425"/>
<feature type="coiled-coil region" evidence="1">
    <location>
        <begin position="1"/>
        <end position="28"/>
    </location>
</feature>
<accession>A0A1F5YY57</accession>
<dbReference type="InterPro" id="IPR014001">
    <property type="entry name" value="Helicase_ATP-bd"/>
</dbReference>
<dbReference type="Gene3D" id="3.40.50.300">
    <property type="entry name" value="P-loop containing nucleotide triphosphate hydrolases"/>
    <property type="match status" value="2"/>
</dbReference>
<dbReference type="SMART" id="SM00487">
    <property type="entry name" value="DEXDc"/>
    <property type="match status" value="1"/>
</dbReference>
<dbReference type="InterPro" id="IPR027417">
    <property type="entry name" value="P-loop_NTPase"/>
</dbReference>
<dbReference type="SUPFAM" id="SSF52540">
    <property type="entry name" value="P-loop containing nucleoside triphosphate hydrolases"/>
    <property type="match status" value="2"/>
</dbReference>
<dbReference type="GO" id="GO:0005524">
    <property type="term" value="F:ATP binding"/>
    <property type="evidence" value="ECO:0007669"/>
    <property type="project" value="InterPro"/>
</dbReference>
<evidence type="ECO:0000313" key="5">
    <source>
        <dbReference type="Proteomes" id="UP000179129"/>
    </source>
</evidence>
<evidence type="ECO:0000256" key="1">
    <source>
        <dbReference type="SAM" id="Coils"/>
    </source>
</evidence>
<keyword evidence="4" id="KW-0255">Endonuclease</keyword>
<keyword evidence="4" id="KW-0378">Hydrolase</keyword>
<name>A0A1F5YY57_9BACT</name>
<dbReference type="CDD" id="cd17926">
    <property type="entry name" value="DEXHc_RE"/>
    <property type="match status" value="1"/>
</dbReference>
<dbReference type="GO" id="GO:0005829">
    <property type="term" value="C:cytosol"/>
    <property type="evidence" value="ECO:0007669"/>
    <property type="project" value="TreeGrafter"/>
</dbReference>
<keyword evidence="4" id="KW-0540">Nuclease</keyword>
<dbReference type="InterPro" id="IPR006935">
    <property type="entry name" value="Helicase/UvrB_N"/>
</dbReference>
<sequence length="823" mass="94291">MSLDDDRIRELRTELANVEAQRERILSEIARIASTENNKPPAVIQTTPDQSSFAVNNHSKSHEKIALFRSLFRGRQDVFPRRFESMKTGKSGYQPVCENEWQPGICLKPRIKCSDCEHRRYVPLTDQVIEWHLRGCKPDEKSHKDFVIGVYPMLTDETSWFLAVDFDKATWEGDVLAFRQTCAELDIPVAIERSRSGNGAHAWFFFGEPVPCVHARKMGAYLLTETMERRPDIGLDSYDRFFPNQDTLPQGGLGNLIALPLQKKSRDAGNTVFLDENNYPYGDQWDFLSSIRRMSCNQVEKQSQIASEKGRVTGVRMPVDDEENNKPWESQPSRSKELKVTGPFPQKIEIVHANQVYLDKKILSPSLRNALIRIAAFQNPDFYQKQNSRMPVWNTPRIISCAENFPQHIALPRGCLLDLVELFKDLAIELNIRDERISGEPLKVEFTGNLFPEQQKAAQALLAHDTGVLAAATAFGKTIVATYLIAKRGVNTLILVHRRQLLQQWQTRLTEYLDLDKKDIGIIGGGKRKQTGKVDIAIIQSLNRKGEVDNLVAEYGHLVIDECHHISAPSFEAISREFKGRYVTGLSATVTRKDGHHPIIFMNCGPVRFKVSSKDQAKERPFGHSLIVRNTYSRLPVEYTDEKTLTIAEIYSFLMRDEQRNKMIINDILVNLNNGRFPVLLTERREHVEYFRKELSDKVDHLIAFQGGMGRKQLKAALEKLETLPDNAPRLILATGRFLGEGFDDARLDTLFLALPVSWKGILVQYSGRLHRFHENKKKAIIYDYADMEIPMLARMFEKRVKGYRSIGYEIEEKRYAEREKVI</sequence>
<reference evidence="4 5" key="1">
    <citation type="journal article" date="2016" name="Nat. Commun.">
        <title>Thousands of microbial genomes shed light on interconnected biogeochemical processes in an aquifer system.</title>
        <authorList>
            <person name="Anantharaman K."/>
            <person name="Brown C.T."/>
            <person name="Hug L.A."/>
            <person name="Sharon I."/>
            <person name="Castelle C.J."/>
            <person name="Probst A.J."/>
            <person name="Thomas B.C."/>
            <person name="Singh A."/>
            <person name="Wilkins M.J."/>
            <person name="Karaoz U."/>
            <person name="Brodie E.L."/>
            <person name="Williams K.H."/>
            <person name="Hubbard S.S."/>
            <person name="Banfield J.F."/>
        </authorList>
    </citation>
    <scope>NUCLEOTIDE SEQUENCE [LARGE SCALE GENOMIC DNA]</scope>
</reference>
<dbReference type="AlphaFoldDB" id="A0A1F5YY57"/>
<evidence type="ECO:0000313" key="4">
    <source>
        <dbReference type="EMBL" id="OGG05130.1"/>
    </source>
</evidence>
<dbReference type="GO" id="GO:0003677">
    <property type="term" value="F:DNA binding"/>
    <property type="evidence" value="ECO:0007669"/>
    <property type="project" value="InterPro"/>
</dbReference>
<dbReference type="GO" id="GO:0004519">
    <property type="term" value="F:endonuclease activity"/>
    <property type="evidence" value="ECO:0007669"/>
    <property type="project" value="UniProtKB-KW"/>
</dbReference>